<keyword evidence="5" id="KW-0418">Kinase</keyword>
<dbReference type="Pfam" id="PF00271">
    <property type="entry name" value="Helicase_C"/>
    <property type="match status" value="1"/>
</dbReference>
<keyword evidence="1" id="KW-0378">Hydrolase</keyword>
<evidence type="ECO:0000313" key="5">
    <source>
        <dbReference type="EMBL" id="VFJ66721.1"/>
    </source>
</evidence>
<protein>
    <submittedName>
        <fullName evidence="5">Non-specific serine/threonine protein kinase</fullName>
    </submittedName>
</protein>
<dbReference type="GO" id="GO:0005524">
    <property type="term" value="F:ATP binding"/>
    <property type="evidence" value="ECO:0007669"/>
    <property type="project" value="InterPro"/>
</dbReference>
<dbReference type="Gene3D" id="3.40.50.300">
    <property type="entry name" value="P-loop containing nucleotide triphosphate hydrolases"/>
    <property type="match status" value="1"/>
</dbReference>
<feature type="domain" description="Helicase ATP-binding" evidence="3">
    <location>
        <begin position="449"/>
        <end position="623"/>
    </location>
</feature>
<gene>
    <name evidence="5" type="ORF">BECKDK2373B_GA0170837_11774</name>
</gene>
<evidence type="ECO:0000259" key="4">
    <source>
        <dbReference type="PROSITE" id="PS51194"/>
    </source>
</evidence>
<dbReference type="Gene3D" id="3.40.50.10810">
    <property type="entry name" value="Tandem AAA-ATPase domain"/>
    <property type="match status" value="1"/>
</dbReference>
<dbReference type="GO" id="GO:0004674">
    <property type="term" value="F:protein serine/threonine kinase activity"/>
    <property type="evidence" value="ECO:0007669"/>
    <property type="project" value="UniProtKB-KW"/>
</dbReference>
<dbReference type="InterPro" id="IPR038718">
    <property type="entry name" value="SNF2-like_sf"/>
</dbReference>
<dbReference type="SMART" id="SM00490">
    <property type="entry name" value="HELICc"/>
    <property type="match status" value="1"/>
</dbReference>
<organism evidence="5">
    <name type="scientific">Candidatus Kentrum sp. DK</name>
    <dbReference type="NCBI Taxonomy" id="2126562"/>
    <lineage>
        <taxon>Bacteria</taxon>
        <taxon>Pseudomonadati</taxon>
        <taxon>Pseudomonadota</taxon>
        <taxon>Gammaproteobacteria</taxon>
        <taxon>Candidatus Kentrum</taxon>
    </lineage>
</organism>
<keyword evidence="5" id="KW-0723">Serine/threonine-protein kinase</keyword>
<sequence length="923" mass="101675">MTTSDYNIALRLTPQGNIVLDEIDDADSLAHPSAHSLDSNVAKRLSEAFAKGSGHGLLQLGAGEAGRKLPPVFGWWRDFAARYVGGLCLQASDGSFDVPPPAESDLATLVLTAPLMPGEEYLSIDVLRELWTKLNAAFTASLKAADTDLQSFLQGLNPVWNLVGRVHFNLAENRRDPELPFAFMATYTTHLSAEAKAQHVPLDRALREYAGAKNRDKLLSLLLPVQRAAERCDWLKTMVDAGEIFHPLRWSPREASQFLASVPDLETAGVVVRMPATWRANRPARPRVSGTVGIKAPSALGLDGLLDFRMEVMLEGEPLNDEEIATLLSGTDSLVLLRGQWVEVDRDRMERAMAQFQEAERLAAESGLNFAEAMRMLAGAALTDARDDRALEADWSRVTAGPWLADTLKALRNPDGMGNGMGKGAGVDPGPALKGQLRPYQKAGVEWLHLLSGLGLGACLADDMGLGKTIQVLSLLLVQGQEDKKQKHKKKEGMRPPNILVAPASLLANWATEIERFAPQLKTLIVHPSSLPTDRMKALTPDNFQGLDLAITSYGTLLRLPVLAETNWHLAVLDEAQAIKNPKAKQTRAAKALKAKARIALTGTPVENHLGDLWSLFDFINPGLLGTAKQFNGYAKRLTEREHNPYGPLRELVRPYILRRMKTDKSVIADLPDKTEVKAHCTLSRKQAALYTQTVSELAKALQEGSEGIQRKGLILATMMRLKQICNHPSQWLNDHAWAEEDSGKFIRLREIAEVVSARQEKMLVFTQFRETTAPLERFLGRIFGHPGLVLHGETPVKKRKSLVQTFQEDESVPFFVLSLKAGGSGLTLTAASHVAHFDRWWNPAVENQATDRAFRIGQKKNVLVHKFVCLGSIEEKIDAMIESKKALTEELLTGSGEINVTEMKDDELLRLVALDLDAVRGD</sequence>
<dbReference type="SUPFAM" id="SSF52540">
    <property type="entry name" value="P-loop containing nucleoside triphosphate hydrolases"/>
    <property type="match status" value="2"/>
</dbReference>
<dbReference type="PROSITE" id="PS51192">
    <property type="entry name" value="HELICASE_ATP_BIND_1"/>
    <property type="match status" value="1"/>
</dbReference>
<accession>A0A450THW4</accession>
<dbReference type="CDD" id="cd18793">
    <property type="entry name" value="SF2_C_SNF"/>
    <property type="match status" value="1"/>
</dbReference>
<dbReference type="GO" id="GO:0016787">
    <property type="term" value="F:hydrolase activity"/>
    <property type="evidence" value="ECO:0007669"/>
    <property type="project" value="UniProtKB-KW"/>
</dbReference>
<evidence type="ECO:0000259" key="3">
    <source>
        <dbReference type="PROSITE" id="PS51192"/>
    </source>
</evidence>
<dbReference type="GO" id="GO:0004386">
    <property type="term" value="F:helicase activity"/>
    <property type="evidence" value="ECO:0007669"/>
    <property type="project" value="UniProtKB-KW"/>
</dbReference>
<dbReference type="InterPro" id="IPR049730">
    <property type="entry name" value="SNF2/RAD54-like_C"/>
</dbReference>
<dbReference type="EMBL" id="CAADEX010000177">
    <property type="protein sequence ID" value="VFJ66721.1"/>
    <property type="molecule type" value="Genomic_DNA"/>
</dbReference>
<dbReference type="Pfam" id="PF12419">
    <property type="entry name" value="DUF3670"/>
    <property type="match status" value="1"/>
</dbReference>
<keyword evidence="5" id="KW-0808">Transferase</keyword>
<name>A0A450THW4_9GAMM</name>
<evidence type="ECO:0000256" key="2">
    <source>
        <dbReference type="ARBA" id="ARBA00022806"/>
    </source>
</evidence>
<dbReference type="Pfam" id="PF00176">
    <property type="entry name" value="SNF2-rel_dom"/>
    <property type="match status" value="1"/>
</dbReference>
<evidence type="ECO:0000256" key="1">
    <source>
        <dbReference type="ARBA" id="ARBA00022801"/>
    </source>
</evidence>
<feature type="domain" description="Helicase C-terminal" evidence="4">
    <location>
        <begin position="748"/>
        <end position="910"/>
    </location>
</feature>
<dbReference type="PANTHER" id="PTHR10799">
    <property type="entry name" value="SNF2/RAD54 HELICASE FAMILY"/>
    <property type="match status" value="1"/>
</dbReference>
<reference evidence="5" key="1">
    <citation type="submission" date="2019-02" db="EMBL/GenBank/DDBJ databases">
        <authorList>
            <person name="Gruber-Vodicka R. H."/>
            <person name="Seah K. B. B."/>
        </authorList>
    </citation>
    <scope>NUCLEOTIDE SEQUENCE</scope>
    <source>
        <strain evidence="5">BECK_DK47</strain>
    </source>
</reference>
<dbReference type="InterPro" id="IPR001650">
    <property type="entry name" value="Helicase_C-like"/>
</dbReference>
<dbReference type="InterPro" id="IPR022138">
    <property type="entry name" value="DUF3670"/>
</dbReference>
<dbReference type="InterPro" id="IPR027417">
    <property type="entry name" value="P-loop_NTPase"/>
</dbReference>
<keyword evidence="2" id="KW-0067">ATP-binding</keyword>
<dbReference type="InterPro" id="IPR014001">
    <property type="entry name" value="Helicase_ATP-bd"/>
</dbReference>
<dbReference type="InterPro" id="IPR000330">
    <property type="entry name" value="SNF2_N"/>
</dbReference>
<keyword evidence="2" id="KW-0347">Helicase</keyword>
<dbReference type="AlphaFoldDB" id="A0A450THW4"/>
<proteinExistence type="predicted"/>
<dbReference type="PROSITE" id="PS51194">
    <property type="entry name" value="HELICASE_CTER"/>
    <property type="match status" value="1"/>
</dbReference>
<dbReference type="SMART" id="SM00487">
    <property type="entry name" value="DEXDc"/>
    <property type="match status" value="1"/>
</dbReference>
<keyword evidence="2" id="KW-0547">Nucleotide-binding</keyword>